<accession>A0A1H9SXC8</accession>
<evidence type="ECO:0000256" key="1">
    <source>
        <dbReference type="SAM" id="Phobius"/>
    </source>
</evidence>
<keyword evidence="3" id="KW-1185">Reference proteome</keyword>
<dbReference type="EMBL" id="FOGW01000013">
    <property type="protein sequence ID" value="SER89464.1"/>
    <property type="molecule type" value="Genomic_DNA"/>
</dbReference>
<reference evidence="3" key="1">
    <citation type="submission" date="2016-10" db="EMBL/GenBank/DDBJ databases">
        <authorList>
            <person name="Varghese N."/>
            <person name="Submissions S."/>
        </authorList>
    </citation>
    <scope>NUCLEOTIDE SEQUENCE [LARGE SCALE GENOMIC DNA]</scope>
    <source>
        <strain evidence="3">S1b</strain>
    </source>
</reference>
<feature type="transmembrane region" description="Helical" evidence="1">
    <location>
        <begin position="21"/>
        <end position="41"/>
    </location>
</feature>
<keyword evidence="1" id="KW-0812">Transmembrane</keyword>
<keyword evidence="1" id="KW-1133">Transmembrane helix</keyword>
<dbReference type="AlphaFoldDB" id="A0A1H9SXC8"/>
<organism evidence="2 3">
    <name type="scientific">Lachnobacterium bovis</name>
    <dbReference type="NCBI Taxonomy" id="140626"/>
    <lineage>
        <taxon>Bacteria</taxon>
        <taxon>Bacillati</taxon>
        <taxon>Bacillota</taxon>
        <taxon>Clostridia</taxon>
        <taxon>Lachnospirales</taxon>
        <taxon>Lachnospiraceae</taxon>
        <taxon>Lachnobacterium</taxon>
    </lineage>
</organism>
<evidence type="ECO:0000313" key="2">
    <source>
        <dbReference type="EMBL" id="SER89464.1"/>
    </source>
</evidence>
<dbReference type="Proteomes" id="UP000182471">
    <property type="component" value="Unassembled WGS sequence"/>
</dbReference>
<proteinExistence type="predicted"/>
<name>A0A1H9SXC8_9FIRM</name>
<keyword evidence="1" id="KW-0472">Membrane</keyword>
<evidence type="ECO:0000313" key="3">
    <source>
        <dbReference type="Proteomes" id="UP000182471"/>
    </source>
</evidence>
<sequence>MEYLSTITEGPKGYYSKNKELLLFYCFVLQYLLVLLELMPITDTNK</sequence>
<gene>
    <name evidence="2" type="ORF">SAMN02910429_01402</name>
</gene>
<protein>
    <submittedName>
        <fullName evidence="2">Uncharacterized protein</fullName>
    </submittedName>
</protein>